<protein>
    <recommendedName>
        <fullName evidence="3">TetR family transcriptional regulator</fullName>
    </recommendedName>
</protein>
<dbReference type="RefSeq" id="WP_191200434.1">
    <property type="nucleotide sequence ID" value="NZ_BAAAPA010000006.1"/>
</dbReference>
<organism evidence="1 2">
    <name type="scientific">Nocardioides hwasunensis</name>
    <dbReference type="NCBI Taxonomy" id="397258"/>
    <lineage>
        <taxon>Bacteria</taxon>
        <taxon>Bacillati</taxon>
        <taxon>Actinomycetota</taxon>
        <taxon>Actinomycetes</taxon>
        <taxon>Propionibacteriales</taxon>
        <taxon>Nocardioidaceae</taxon>
        <taxon>Nocardioides</taxon>
    </lineage>
</organism>
<name>A0ABR8MJ94_9ACTN</name>
<gene>
    <name evidence="1" type="ORF">IEZ25_15980</name>
</gene>
<evidence type="ECO:0000313" key="2">
    <source>
        <dbReference type="Proteomes" id="UP000649289"/>
    </source>
</evidence>
<accession>A0ABR8MJ94</accession>
<sequence>MPERGEPLGRLRTAATTLALAERALADRVREAHAAGHSWADIGGVLGTTRQAAFKRFGSARDPRTGEQMRSVGTEDVGPITERVFALVDQGDYDALRAQMPDDVARVLSRDVVLDLWARVVADTGNLVRCEDTVVEMPGGREVPRDTALGTVVGVTTLVCEAGEWQGRVAVGQDRQVLGLLVVPPGARDLPF</sequence>
<evidence type="ECO:0000313" key="1">
    <source>
        <dbReference type="EMBL" id="MBD3916121.1"/>
    </source>
</evidence>
<dbReference type="EMBL" id="JACXYY010000006">
    <property type="protein sequence ID" value="MBD3916121.1"/>
    <property type="molecule type" value="Genomic_DNA"/>
</dbReference>
<reference evidence="1 2" key="1">
    <citation type="submission" date="2020-09" db="EMBL/GenBank/DDBJ databases">
        <title>novel species in genus Nocardioides.</title>
        <authorList>
            <person name="Zhang G."/>
        </authorList>
    </citation>
    <scope>NUCLEOTIDE SEQUENCE [LARGE SCALE GENOMIC DNA]</scope>
    <source>
        <strain evidence="1 2">19197</strain>
    </source>
</reference>
<evidence type="ECO:0008006" key="3">
    <source>
        <dbReference type="Google" id="ProtNLM"/>
    </source>
</evidence>
<comment type="caution">
    <text evidence="1">The sequence shown here is derived from an EMBL/GenBank/DDBJ whole genome shotgun (WGS) entry which is preliminary data.</text>
</comment>
<dbReference type="Proteomes" id="UP000649289">
    <property type="component" value="Unassembled WGS sequence"/>
</dbReference>
<keyword evidence="2" id="KW-1185">Reference proteome</keyword>
<proteinExistence type="predicted"/>